<dbReference type="EMBL" id="BDQX01000078">
    <property type="protein sequence ID" value="GBG07142.1"/>
    <property type="molecule type" value="Genomic_DNA"/>
</dbReference>
<evidence type="ECO:0000313" key="6">
    <source>
        <dbReference type="Proteomes" id="UP000245202"/>
    </source>
</evidence>
<evidence type="ECO:0000256" key="3">
    <source>
        <dbReference type="PROSITE-ProRule" id="PRU00339"/>
    </source>
</evidence>
<dbReference type="Pfam" id="PF13374">
    <property type="entry name" value="TPR_10"/>
    <property type="match status" value="1"/>
</dbReference>
<keyword evidence="6" id="KW-1185">Reference proteome</keyword>
<evidence type="ECO:0000256" key="4">
    <source>
        <dbReference type="SAM" id="Phobius"/>
    </source>
</evidence>
<feature type="repeat" description="TPR" evidence="3">
    <location>
        <begin position="184"/>
        <end position="217"/>
    </location>
</feature>
<evidence type="ECO:0000313" key="5">
    <source>
        <dbReference type="EMBL" id="GBG07142.1"/>
    </source>
</evidence>
<dbReference type="Gene3D" id="1.25.40.10">
    <property type="entry name" value="Tetratricopeptide repeat domain"/>
    <property type="match status" value="2"/>
</dbReference>
<dbReference type="RefSeq" id="WP_108992255.1">
    <property type="nucleotide sequence ID" value="NZ_BDQX01000078.1"/>
</dbReference>
<dbReference type="PANTHER" id="PTHR45586:SF1">
    <property type="entry name" value="LIPOPOLYSACCHARIDE ASSEMBLY PROTEIN B"/>
    <property type="match status" value="1"/>
</dbReference>
<feature type="transmembrane region" description="Helical" evidence="4">
    <location>
        <begin position="32"/>
        <end position="51"/>
    </location>
</feature>
<name>A0A2R5EKJ5_9BACL</name>
<reference evidence="5 6" key="1">
    <citation type="submission" date="2017-08" db="EMBL/GenBank/DDBJ databases">
        <title>Substantial Increase in Enzyme Production by Combined Drug-Resistance Mutations in Paenibacillus agaridevorans.</title>
        <authorList>
            <person name="Tanaka Y."/>
            <person name="Funane K."/>
            <person name="Hosaka T."/>
            <person name="Shiwa Y."/>
            <person name="Fujita N."/>
            <person name="Miyazaki T."/>
            <person name="Yoshikawa H."/>
            <person name="Murakami K."/>
            <person name="Kasahara K."/>
            <person name="Inaoka T."/>
            <person name="Hiraga Y."/>
            <person name="Ochi K."/>
        </authorList>
    </citation>
    <scope>NUCLEOTIDE SEQUENCE [LARGE SCALE GENOMIC DNA]</scope>
    <source>
        <strain evidence="5 6">T-3040</strain>
    </source>
</reference>
<dbReference type="InterPro" id="IPR019734">
    <property type="entry name" value="TPR_rpt"/>
</dbReference>
<keyword evidence="4" id="KW-1133">Transmembrane helix</keyword>
<dbReference type="PANTHER" id="PTHR45586">
    <property type="entry name" value="TPR REPEAT-CONTAINING PROTEIN PA4667"/>
    <property type="match status" value="1"/>
</dbReference>
<comment type="caution">
    <text evidence="5">The sequence shown here is derived from an EMBL/GenBank/DDBJ whole genome shotgun (WGS) entry which is preliminary data.</text>
</comment>
<keyword evidence="1" id="KW-0677">Repeat</keyword>
<evidence type="ECO:0000256" key="1">
    <source>
        <dbReference type="ARBA" id="ARBA00022737"/>
    </source>
</evidence>
<keyword evidence="4" id="KW-0812">Transmembrane</keyword>
<sequence length="277" mass="31289">MPQIVKVLLILAGVFIVIVIGFQVHWLLGIGLIAGLLIYLIYANLSTWYVLRGNAVYAQGDLDKALAFLEKAYKSKNANPQHHIQYAFLLMKVGEQEKAEKVLQKLLQVATSTDVRMQAKSNLATAYWLLNRQDEAIRLLEEICQDYKTVTVVGNLGYFKLLKGDLETALAFNEEAYEYDDNDLTITDNLAQNYYMLGRLDEAARMYEKVMAKSPRYADSYYYYAKTLEGLGRNEEAAEQAGLASERTLALVTSITKSEIDQLKDKLATETDALEKI</sequence>
<dbReference type="Proteomes" id="UP000245202">
    <property type="component" value="Unassembled WGS sequence"/>
</dbReference>
<protein>
    <submittedName>
        <fullName evidence="5">Uncharacterized protein</fullName>
    </submittedName>
</protein>
<dbReference type="AlphaFoldDB" id="A0A2R5EKJ5"/>
<keyword evidence="4" id="KW-0472">Membrane</keyword>
<organism evidence="5 6">
    <name type="scientific">Paenibacillus agaridevorans</name>
    <dbReference type="NCBI Taxonomy" id="171404"/>
    <lineage>
        <taxon>Bacteria</taxon>
        <taxon>Bacillati</taxon>
        <taxon>Bacillota</taxon>
        <taxon>Bacilli</taxon>
        <taxon>Bacillales</taxon>
        <taxon>Paenibacillaceae</taxon>
        <taxon>Paenibacillus</taxon>
    </lineage>
</organism>
<dbReference type="InterPro" id="IPR011990">
    <property type="entry name" value="TPR-like_helical_dom_sf"/>
</dbReference>
<dbReference type="Pfam" id="PF14559">
    <property type="entry name" value="TPR_19"/>
    <property type="match status" value="2"/>
</dbReference>
<dbReference type="PROSITE" id="PS50005">
    <property type="entry name" value="TPR"/>
    <property type="match status" value="1"/>
</dbReference>
<feature type="transmembrane region" description="Helical" evidence="4">
    <location>
        <begin position="7"/>
        <end position="26"/>
    </location>
</feature>
<dbReference type="SUPFAM" id="SSF81901">
    <property type="entry name" value="HCP-like"/>
    <property type="match status" value="1"/>
</dbReference>
<accession>A0A2R5EKJ5</accession>
<keyword evidence="2 3" id="KW-0802">TPR repeat</keyword>
<gene>
    <name evidence="5" type="ORF">PAT3040_01690</name>
</gene>
<evidence type="ECO:0000256" key="2">
    <source>
        <dbReference type="ARBA" id="ARBA00022803"/>
    </source>
</evidence>
<proteinExistence type="predicted"/>
<dbReference type="InterPro" id="IPR051012">
    <property type="entry name" value="CellSynth/LPSAsmb/PSIAsmb"/>
</dbReference>
<dbReference type="SMART" id="SM00028">
    <property type="entry name" value="TPR"/>
    <property type="match status" value="5"/>
</dbReference>